<evidence type="ECO:0000313" key="2">
    <source>
        <dbReference type="Proteomes" id="UP000494206"/>
    </source>
</evidence>
<protein>
    <submittedName>
        <fullName evidence="1">Uncharacterized protein</fullName>
    </submittedName>
</protein>
<organism evidence="1 2">
    <name type="scientific">Caenorhabditis bovis</name>
    <dbReference type="NCBI Taxonomy" id="2654633"/>
    <lineage>
        <taxon>Eukaryota</taxon>
        <taxon>Metazoa</taxon>
        <taxon>Ecdysozoa</taxon>
        <taxon>Nematoda</taxon>
        <taxon>Chromadorea</taxon>
        <taxon>Rhabditida</taxon>
        <taxon>Rhabditina</taxon>
        <taxon>Rhabditomorpha</taxon>
        <taxon>Rhabditoidea</taxon>
        <taxon>Rhabditidae</taxon>
        <taxon>Peloderinae</taxon>
        <taxon>Caenorhabditis</taxon>
    </lineage>
</organism>
<dbReference type="AlphaFoldDB" id="A0A8S1F9F4"/>
<proteinExistence type="predicted"/>
<accession>A0A8S1F9F4</accession>
<gene>
    <name evidence="1" type="ORF">CBOVIS_LOCUS12022</name>
</gene>
<sequence>MEGGCGDIWMKIFREILDYSVLVDELPKTPDSAVLMSIANDIFKMIWSYRVQCMLNIHNHCLLAVK</sequence>
<dbReference type="EMBL" id="CADEPM010000010">
    <property type="protein sequence ID" value="CAB3410503.1"/>
    <property type="molecule type" value="Genomic_DNA"/>
</dbReference>
<evidence type="ECO:0000313" key="1">
    <source>
        <dbReference type="EMBL" id="CAB3410503.1"/>
    </source>
</evidence>
<keyword evidence="2" id="KW-1185">Reference proteome</keyword>
<name>A0A8S1F9F4_9PELO</name>
<dbReference type="Proteomes" id="UP000494206">
    <property type="component" value="Unassembled WGS sequence"/>
</dbReference>
<reference evidence="1 2" key="1">
    <citation type="submission" date="2020-04" db="EMBL/GenBank/DDBJ databases">
        <authorList>
            <person name="Laetsch R D."/>
            <person name="Stevens L."/>
            <person name="Kumar S."/>
            <person name="Blaxter L. M."/>
        </authorList>
    </citation>
    <scope>NUCLEOTIDE SEQUENCE [LARGE SCALE GENOMIC DNA]</scope>
</reference>
<comment type="caution">
    <text evidence="1">The sequence shown here is derived from an EMBL/GenBank/DDBJ whole genome shotgun (WGS) entry which is preliminary data.</text>
</comment>